<dbReference type="SUPFAM" id="SSF55785">
    <property type="entry name" value="PYP-like sensor domain (PAS domain)"/>
    <property type="match status" value="1"/>
</dbReference>
<dbReference type="PANTHER" id="PTHR43155:SF2">
    <property type="entry name" value="CYCLIC DI-GMP PHOSPHODIESTERASE PA4108"/>
    <property type="match status" value="1"/>
</dbReference>
<organism evidence="4 5">
    <name type="scientific">Hwanghaeella grinnelliae</name>
    <dbReference type="NCBI Taxonomy" id="2500179"/>
    <lineage>
        <taxon>Bacteria</taxon>
        <taxon>Pseudomonadati</taxon>
        <taxon>Pseudomonadota</taxon>
        <taxon>Alphaproteobacteria</taxon>
        <taxon>Rhodospirillales</taxon>
        <taxon>Rhodospirillaceae</taxon>
        <taxon>Hwanghaeella</taxon>
    </lineage>
</organism>
<reference evidence="5" key="1">
    <citation type="submission" date="2019-01" db="EMBL/GenBank/DDBJ databases">
        <title>Gri0909 isolated from a small marine red alga.</title>
        <authorList>
            <person name="Kim J."/>
            <person name="Jeong S.E."/>
            <person name="Jeon C.O."/>
        </authorList>
    </citation>
    <scope>NUCLEOTIDE SEQUENCE [LARGE SCALE GENOMIC DNA]</scope>
    <source>
        <strain evidence="5">Gri0909</strain>
    </source>
</reference>
<feature type="domain" description="HD-GYP" evidence="3">
    <location>
        <begin position="510"/>
        <end position="705"/>
    </location>
</feature>
<dbReference type="Gene3D" id="3.30.450.20">
    <property type="entry name" value="PAS domain"/>
    <property type="match status" value="1"/>
</dbReference>
<dbReference type="InterPro" id="IPR035965">
    <property type="entry name" value="PAS-like_dom_sf"/>
</dbReference>
<dbReference type="PROSITE" id="PS51832">
    <property type="entry name" value="HD_GYP"/>
    <property type="match status" value="1"/>
</dbReference>
<sequence length="711" mass="76692">MSDLSTATVNASGNKPGSESGRSALFKMAATGFAILVFAVVGGILVHQFTEAEREREMRRWQVRLGIIADSRFAEIDNWMDAQVDELRGLAENESLQLYMTILYDVAGGADGEASAELEYLGNLLTVVADRTGFTAAVSGPAVAANVNRVGSAGIAIVDEEGNIVVASPGAPPVQGHIRSFIENTPKGEAAVSDMFIGPGGEPTMAFLAPVFALQSDESASSQIATIVGIKPVTDELFPLLEQPGNVDQTAEAVLVRATGATVEYLSPLLNGAAPMKLKLSTDTPNLAAAWAVRTPGGFAVKTDYAGAEVLALSRAFPQVPWTLIYKVDTSEALAESEDRLNQMVIAFSGIIVLVLIGGVALWYYGTSQRAQQAADRFERLASRFEAQRNFMHVVTDSQPNSIVIYDEGGHYRWFNDMAMQQARMERADLLNKHVSAIFGPIHGKRIAGWVKECVETQEHQSHTHEMDLGDGARVFRSDLIHLPPSEGMPNGALVVTQDITESVREREKREQVMQQLVNTLVSVVDQRDPFSANHSVRVGVVARAIAAEMAQDPLLIETSGTAGSLMNLGKITVPTHVLTKEGKLTDEEFKMIRDSVMVSANLVRNVDFEGPVADTLAQMQENYDGTGTPDGLSGTDIIVTSRIVSVANAFVGMVSARAWRDGMPFEAAVDQLLQDGNKKFDRRVVVALANHLDNHGGREAWADFGTRPSA</sequence>
<evidence type="ECO:0000259" key="3">
    <source>
        <dbReference type="PROSITE" id="PS51832"/>
    </source>
</evidence>
<keyword evidence="2" id="KW-0812">Transmembrane</keyword>
<dbReference type="PANTHER" id="PTHR43155">
    <property type="entry name" value="CYCLIC DI-GMP PHOSPHODIESTERASE PA4108-RELATED"/>
    <property type="match status" value="1"/>
</dbReference>
<dbReference type="Gene3D" id="1.10.3210.10">
    <property type="entry name" value="Hypothetical protein af1432"/>
    <property type="match status" value="1"/>
</dbReference>
<dbReference type="AlphaFoldDB" id="A0A3S2Z8B1"/>
<dbReference type="InterPro" id="IPR037522">
    <property type="entry name" value="HD_GYP_dom"/>
</dbReference>
<protein>
    <submittedName>
        <fullName evidence="4">HD domain-containing protein</fullName>
    </submittedName>
</protein>
<gene>
    <name evidence="4" type="ORF">EOI86_12500</name>
</gene>
<feature type="transmembrane region" description="Helical" evidence="2">
    <location>
        <begin position="28"/>
        <end position="50"/>
    </location>
</feature>
<dbReference type="EMBL" id="SADE01000002">
    <property type="protein sequence ID" value="RVU36053.1"/>
    <property type="molecule type" value="Genomic_DNA"/>
</dbReference>
<accession>A0A3S2Z8B1</accession>
<dbReference type="InterPro" id="IPR013656">
    <property type="entry name" value="PAS_4"/>
</dbReference>
<evidence type="ECO:0000256" key="1">
    <source>
        <dbReference type="SAM" id="MobiDB-lite"/>
    </source>
</evidence>
<dbReference type="GO" id="GO:0008081">
    <property type="term" value="F:phosphoric diester hydrolase activity"/>
    <property type="evidence" value="ECO:0007669"/>
    <property type="project" value="UniProtKB-ARBA"/>
</dbReference>
<dbReference type="Pfam" id="PF13487">
    <property type="entry name" value="HD_5"/>
    <property type="match status" value="1"/>
</dbReference>
<dbReference type="SUPFAM" id="SSF109604">
    <property type="entry name" value="HD-domain/PDEase-like"/>
    <property type="match status" value="1"/>
</dbReference>
<comment type="caution">
    <text evidence="4">The sequence shown here is derived from an EMBL/GenBank/DDBJ whole genome shotgun (WGS) entry which is preliminary data.</text>
</comment>
<evidence type="ECO:0000313" key="5">
    <source>
        <dbReference type="Proteomes" id="UP000287447"/>
    </source>
</evidence>
<feature type="region of interest" description="Disordered" evidence="1">
    <location>
        <begin position="1"/>
        <end position="20"/>
    </location>
</feature>
<keyword evidence="2" id="KW-1133">Transmembrane helix</keyword>
<keyword evidence="5" id="KW-1185">Reference proteome</keyword>
<dbReference type="CDD" id="cd00077">
    <property type="entry name" value="HDc"/>
    <property type="match status" value="1"/>
</dbReference>
<dbReference type="RefSeq" id="WP_127765529.1">
    <property type="nucleotide sequence ID" value="NZ_SADE01000002.1"/>
</dbReference>
<evidence type="ECO:0000256" key="2">
    <source>
        <dbReference type="SAM" id="Phobius"/>
    </source>
</evidence>
<dbReference type="Proteomes" id="UP000287447">
    <property type="component" value="Unassembled WGS sequence"/>
</dbReference>
<dbReference type="InterPro" id="IPR003607">
    <property type="entry name" value="HD/PDEase_dom"/>
</dbReference>
<dbReference type="OrthoDB" id="9176789at2"/>
<evidence type="ECO:0000313" key="4">
    <source>
        <dbReference type="EMBL" id="RVU36053.1"/>
    </source>
</evidence>
<proteinExistence type="predicted"/>
<keyword evidence="2" id="KW-0472">Membrane</keyword>
<feature type="transmembrane region" description="Helical" evidence="2">
    <location>
        <begin position="344"/>
        <end position="365"/>
    </location>
</feature>
<name>A0A3S2Z8B1_9PROT</name>
<dbReference type="Pfam" id="PF08448">
    <property type="entry name" value="PAS_4"/>
    <property type="match status" value="1"/>
</dbReference>